<dbReference type="Proteomes" id="UP000031366">
    <property type="component" value="Unassembled WGS sequence"/>
</dbReference>
<proteinExistence type="predicted"/>
<name>A0A0C1U9E5_9CLOT</name>
<dbReference type="RefSeq" id="WP_039629866.1">
    <property type="nucleotide sequence ID" value="NZ_AYSO01000010.1"/>
</dbReference>
<evidence type="ECO:0000313" key="1">
    <source>
        <dbReference type="EMBL" id="KIE48308.1"/>
    </source>
</evidence>
<dbReference type="OrthoDB" id="9779322at2"/>
<dbReference type="Pfam" id="PF02596">
    <property type="entry name" value="DUF169"/>
    <property type="match status" value="1"/>
</dbReference>
<reference evidence="1 2" key="1">
    <citation type="journal article" date="2015" name="Infect. Genet. Evol.">
        <title>Genomic sequences of six botulinum neurotoxin-producing strains representing three clostridial species illustrate the mobility and diversity of botulinum neurotoxin genes.</title>
        <authorList>
            <person name="Smith T.J."/>
            <person name="Hill K.K."/>
            <person name="Xie G."/>
            <person name="Foley B.T."/>
            <person name="Williamson C.H."/>
            <person name="Foster J.T."/>
            <person name="Johnson S.L."/>
            <person name="Chertkov O."/>
            <person name="Teshima H."/>
            <person name="Gibbons H.S."/>
            <person name="Johnsky L.A."/>
            <person name="Karavis M.A."/>
            <person name="Smith L.A."/>
        </authorList>
    </citation>
    <scope>NUCLEOTIDE SEQUENCE [LARGE SCALE GENOMIC DNA]</scope>
    <source>
        <strain evidence="1 2">CDC 2741</strain>
    </source>
</reference>
<evidence type="ECO:0008006" key="3">
    <source>
        <dbReference type="Google" id="ProtNLM"/>
    </source>
</evidence>
<sequence length="239" mass="27024">METKELMKELNMKFPPLSIIQSDKEIETCKERLTGCSMKMLNKSINGETVLVTCNNLTCGGAKLGFGFYDGLPDIPGGFGYFLSCGRGEGFPKGEKLKIDSETGIRMLENQPKNVLNQKTHIIIKPYEEGDTPCTVTFFVNPDQLSALIQLFYFRRDTYDEVIAPMSSGCASVFRIPFNEAKKEKSRAVIGNVDVFSRPHFDKNLFNFTVSFRDFQTMLQDADNCFFSSHIWKGVKSRL</sequence>
<gene>
    <name evidence="1" type="ORF">U732_4084</name>
</gene>
<dbReference type="InterPro" id="IPR003748">
    <property type="entry name" value="DUF169"/>
</dbReference>
<dbReference type="EMBL" id="AYSO01000010">
    <property type="protein sequence ID" value="KIE48308.1"/>
    <property type="molecule type" value="Genomic_DNA"/>
</dbReference>
<keyword evidence="2" id="KW-1185">Reference proteome</keyword>
<accession>A0A0C1U9E5</accession>
<evidence type="ECO:0000313" key="2">
    <source>
        <dbReference type="Proteomes" id="UP000031366"/>
    </source>
</evidence>
<dbReference type="AlphaFoldDB" id="A0A0C1U9E5"/>
<comment type="caution">
    <text evidence="1">The sequence shown here is derived from an EMBL/GenBank/DDBJ whole genome shotgun (WGS) entry which is preliminary data.</text>
</comment>
<protein>
    <recommendedName>
        <fullName evidence="3">DUF169 domain-containing protein</fullName>
    </recommendedName>
</protein>
<dbReference type="STRING" id="29341.RSJ17_10500"/>
<organism evidence="1 2">
    <name type="scientific">Clostridium argentinense CDC 2741</name>
    <dbReference type="NCBI Taxonomy" id="1418104"/>
    <lineage>
        <taxon>Bacteria</taxon>
        <taxon>Bacillati</taxon>
        <taxon>Bacillota</taxon>
        <taxon>Clostridia</taxon>
        <taxon>Eubacteriales</taxon>
        <taxon>Clostridiaceae</taxon>
        <taxon>Clostridium</taxon>
    </lineage>
</organism>